<dbReference type="Proteomes" id="UP000603141">
    <property type="component" value="Unassembled WGS sequence"/>
</dbReference>
<comment type="caution">
    <text evidence="2">The sequence shown here is derived from an EMBL/GenBank/DDBJ whole genome shotgun (WGS) entry which is preliminary data.</text>
</comment>
<dbReference type="InterPro" id="IPR018958">
    <property type="entry name" value="Knr4/Smi1-like_dom"/>
</dbReference>
<sequence>MTVIQYIKALTDLGHPIAKHLRPGIPSSAASALEEELGIHLPLDIRELFMAFGGTEFQEGVLLGHGQLINGFHLMTIEEVRSEKEIMDGIVEDFPLIAEERHAFEGRNMLPFLADGLGNNVVVDVSKESKNFGAIGFFDHAGESLTDTFASFEKLIAAHFEALKSGVYSLSDEGYIQADYECLEKVLAKHQK</sequence>
<dbReference type="Gene3D" id="3.40.1580.10">
    <property type="entry name" value="SMI1/KNR4-like"/>
    <property type="match status" value="1"/>
</dbReference>
<reference evidence="2" key="1">
    <citation type="submission" date="2021-01" db="EMBL/GenBank/DDBJ databases">
        <title>Modified the classification status of verrucomicrobia.</title>
        <authorList>
            <person name="Feng X."/>
        </authorList>
    </citation>
    <scope>NUCLEOTIDE SEQUENCE</scope>
    <source>
        <strain evidence="2">KCTC 22041</strain>
    </source>
</reference>
<name>A0A934S871_9BACT</name>
<proteinExistence type="predicted"/>
<accession>A0A934S871</accession>
<gene>
    <name evidence="2" type="ORF">JIN85_19095</name>
</gene>
<organism evidence="2 3">
    <name type="scientific">Luteolibacter pohnpeiensis</name>
    <dbReference type="NCBI Taxonomy" id="454153"/>
    <lineage>
        <taxon>Bacteria</taxon>
        <taxon>Pseudomonadati</taxon>
        <taxon>Verrucomicrobiota</taxon>
        <taxon>Verrucomicrobiia</taxon>
        <taxon>Verrucomicrobiales</taxon>
        <taxon>Verrucomicrobiaceae</taxon>
        <taxon>Luteolibacter</taxon>
    </lineage>
</organism>
<dbReference type="SUPFAM" id="SSF160631">
    <property type="entry name" value="SMI1/KNR4-like"/>
    <property type="match status" value="1"/>
</dbReference>
<evidence type="ECO:0000259" key="1">
    <source>
        <dbReference type="SMART" id="SM00860"/>
    </source>
</evidence>
<dbReference type="SMART" id="SM00860">
    <property type="entry name" value="SMI1_KNR4"/>
    <property type="match status" value="1"/>
</dbReference>
<dbReference type="AlphaFoldDB" id="A0A934S871"/>
<dbReference type="RefSeq" id="WP_200273807.1">
    <property type="nucleotide sequence ID" value="NZ_JAENIJ010000056.1"/>
</dbReference>
<evidence type="ECO:0000313" key="3">
    <source>
        <dbReference type="Proteomes" id="UP000603141"/>
    </source>
</evidence>
<evidence type="ECO:0000313" key="2">
    <source>
        <dbReference type="EMBL" id="MBK1884531.1"/>
    </source>
</evidence>
<dbReference type="EMBL" id="JAENIJ010000056">
    <property type="protein sequence ID" value="MBK1884531.1"/>
    <property type="molecule type" value="Genomic_DNA"/>
</dbReference>
<dbReference type="InterPro" id="IPR037883">
    <property type="entry name" value="Knr4/Smi1-like_sf"/>
</dbReference>
<protein>
    <submittedName>
        <fullName evidence="2">SMI1/KNR4 family protein</fullName>
    </submittedName>
</protein>
<keyword evidence="3" id="KW-1185">Reference proteome</keyword>
<feature type="domain" description="Knr4/Smi1-like" evidence="1">
    <location>
        <begin position="24"/>
        <end position="158"/>
    </location>
</feature>
<dbReference type="Pfam" id="PF09346">
    <property type="entry name" value="SMI1_KNR4"/>
    <property type="match status" value="1"/>
</dbReference>